<evidence type="ECO:0000313" key="1">
    <source>
        <dbReference type="EMBL" id="VTR92529.1"/>
    </source>
</evidence>
<proteinExistence type="predicted"/>
<dbReference type="EMBL" id="LR593886">
    <property type="protein sequence ID" value="VTR92529.1"/>
    <property type="molecule type" value="Genomic_DNA"/>
</dbReference>
<dbReference type="AlphaFoldDB" id="A0A6P2CU87"/>
<protein>
    <submittedName>
        <fullName evidence="1">Uncharacterized protein</fullName>
    </submittedName>
</protein>
<dbReference type="KEGG" id="gms:SOIL9_51850"/>
<name>A0A6P2CU87_9BACT</name>
<dbReference type="Proteomes" id="UP000464178">
    <property type="component" value="Chromosome"/>
</dbReference>
<gene>
    <name evidence="1" type="ORF">SOIL9_51850</name>
</gene>
<sequence>MFALAFLALAADPLPLSLDTISVERARTLNGKPVIVTMFVAKPIDQLRGRTIVGAVDLPDGIERGAHLNGHCYNLEGTRITVTGTLWVIDHRAAFVDGVLVPAWTEIRVEEN</sequence>
<reference evidence="1 2" key="1">
    <citation type="submission" date="2019-05" db="EMBL/GenBank/DDBJ databases">
        <authorList>
            <consortium name="Science for Life Laboratories"/>
        </authorList>
    </citation>
    <scope>NUCLEOTIDE SEQUENCE [LARGE SCALE GENOMIC DNA]</scope>
    <source>
        <strain evidence="1">Soil9</strain>
    </source>
</reference>
<dbReference type="RefSeq" id="WP_162667378.1">
    <property type="nucleotide sequence ID" value="NZ_LR593886.1"/>
</dbReference>
<organism evidence="1 2">
    <name type="scientific">Gemmata massiliana</name>
    <dbReference type="NCBI Taxonomy" id="1210884"/>
    <lineage>
        <taxon>Bacteria</taxon>
        <taxon>Pseudomonadati</taxon>
        <taxon>Planctomycetota</taxon>
        <taxon>Planctomycetia</taxon>
        <taxon>Gemmatales</taxon>
        <taxon>Gemmataceae</taxon>
        <taxon>Gemmata</taxon>
    </lineage>
</organism>
<keyword evidence="2" id="KW-1185">Reference proteome</keyword>
<evidence type="ECO:0000313" key="2">
    <source>
        <dbReference type="Proteomes" id="UP000464178"/>
    </source>
</evidence>
<accession>A0A6P2CU87</accession>